<protein>
    <submittedName>
        <fullName evidence="1">Uncharacterized protein</fullName>
    </submittedName>
</protein>
<keyword evidence="2" id="KW-1185">Reference proteome</keyword>
<sequence length="343" mass="36822">MSTSTFSTALAQARDLLRWRSPLRTELWAARLTAELEPGQVEPFLRELTGDGRAEARLTLAALAAVAPQEQADAVPEPGETPGGSVFGRAAEGALEALPGWTRRMGRVVCEGAWYGRADPYGEQILAALSFRYENGKEPHVLVVGIDQPHGGLAVDAVVEEVKFLDDLGLAAAEPGVVAGRVLDAFELGDRLLGAEVADTLPGVRALAVTRARSVPGLVRGAGDDTAERFAELAGLPDLPGAREAFGKLREFVGDHPLWWSPDRVSRFLTSWLPREAILSDAAIAAMPEVVRAWTRFNGDQPEVSRRIDEDAPRLAALMADESLAGLGKRLARARLDQDPQDG</sequence>
<name>A0ABV3H827_9ACTN</name>
<dbReference type="Proteomes" id="UP001552427">
    <property type="component" value="Unassembled WGS sequence"/>
</dbReference>
<organism evidence="1 2">
    <name type="scientific">Nonomuraea bangladeshensis</name>
    <dbReference type="NCBI Taxonomy" id="404385"/>
    <lineage>
        <taxon>Bacteria</taxon>
        <taxon>Bacillati</taxon>
        <taxon>Actinomycetota</taxon>
        <taxon>Actinomycetes</taxon>
        <taxon>Streptosporangiales</taxon>
        <taxon>Streptosporangiaceae</taxon>
        <taxon>Nonomuraea</taxon>
    </lineage>
</organism>
<evidence type="ECO:0000313" key="1">
    <source>
        <dbReference type="EMBL" id="MEV4288509.1"/>
    </source>
</evidence>
<dbReference type="EMBL" id="JBFARM010000007">
    <property type="protein sequence ID" value="MEV4288509.1"/>
    <property type="molecule type" value="Genomic_DNA"/>
</dbReference>
<dbReference type="RefSeq" id="WP_364453455.1">
    <property type="nucleotide sequence ID" value="NZ_JBFARM010000007.1"/>
</dbReference>
<proteinExistence type="predicted"/>
<gene>
    <name evidence="1" type="ORF">AB0K40_23625</name>
</gene>
<evidence type="ECO:0000313" key="2">
    <source>
        <dbReference type="Proteomes" id="UP001552427"/>
    </source>
</evidence>
<reference evidence="1 2" key="1">
    <citation type="submission" date="2024-06" db="EMBL/GenBank/DDBJ databases">
        <title>The Natural Products Discovery Center: Release of the First 8490 Sequenced Strains for Exploring Actinobacteria Biosynthetic Diversity.</title>
        <authorList>
            <person name="Kalkreuter E."/>
            <person name="Kautsar S.A."/>
            <person name="Yang D."/>
            <person name="Bader C.D."/>
            <person name="Teijaro C.N."/>
            <person name="Fluegel L."/>
            <person name="Davis C.M."/>
            <person name="Simpson J.R."/>
            <person name="Lauterbach L."/>
            <person name="Steele A.D."/>
            <person name="Gui C."/>
            <person name="Meng S."/>
            <person name="Li G."/>
            <person name="Viehrig K."/>
            <person name="Ye F."/>
            <person name="Su P."/>
            <person name="Kiefer A.F."/>
            <person name="Nichols A."/>
            <person name="Cepeda A.J."/>
            <person name="Yan W."/>
            <person name="Fan B."/>
            <person name="Jiang Y."/>
            <person name="Adhikari A."/>
            <person name="Zheng C.-J."/>
            <person name="Schuster L."/>
            <person name="Cowan T.M."/>
            <person name="Smanski M.J."/>
            <person name="Chevrette M.G."/>
            <person name="De Carvalho L.P.S."/>
            <person name="Shen B."/>
        </authorList>
    </citation>
    <scope>NUCLEOTIDE SEQUENCE [LARGE SCALE GENOMIC DNA]</scope>
    <source>
        <strain evidence="1 2">NPDC049574</strain>
    </source>
</reference>
<accession>A0ABV3H827</accession>
<comment type="caution">
    <text evidence="1">The sequence shown here is derived from an EMBL/GenBank/DDBJ whole genome shotgun (WGS) entry which is preliminary data.</text>
</comment>